<reference evidence="2" key="1">
    <citation type="submission" date="2020-04" db="EMBL/GenBank/DDBJ databases">
        <authorList>
            <person name="Chiriac C."/>
            <person name="Salcher M."/>
            <person name="Ghai R."/>
            <person name="Kavagutti S V."/>
        </authorList>
    </citation>
    <scope>NUCLEOTIDE SEQUENCE</scope>
</reference>
<name>A0A6J5LQA4_9CAUD</name>
<dbReference type="EMBL" id="LR796538">
    <property type="protein sequence ID" value="CAB4150247.1"/>
    <property type="molecule type" value="Genomic_DNA"/>
</dbReference>
<gene>
    <name evidence="2" type="ORF">UFOVP294_73</name>
    <name evidence="3" type="ORF">UFOVP566_12</name>
</gene>
<protein>
    <submittedName>
        <fullName evidence="2">Uncharacterized protein</fullName>
    </submittedName>
</protein>
<evidence type="ECO:0000313" key="2">
    <source>
        <dbReference type="EMBL" id="CAB4136371.1"/>
    </source>
</evidence>
<organism evidence="2">
    <name type="scientific">uncultured Caudovirales phage</name>
    <dbReference type="NCBI Taxonomy" id="2100421"/>
    <lineage>
        <taxon>Viruses</taxon>
        <taxon>Duplodnaviria</taxon>
        <taxon>Heunggongvirae</taxon>
        <taxon>Uroviricota</taxon>
        <taxon>Caudoviricetes</taxon>
        <taxon>Peduoviridae</taxon>
        <taxon>Maltschvirus</taxon>
        <taxon>Maltschvirus maltsch</taxon>
    </lineage>
</organism>
<proteinExistence type="predicted"/>
<accession>A0A6J5LQA4</accession>
<sequence>MATGGLYGSTSTGTVAPQSGSESVGLYGNNTVFGGTYFEWFIFKEASTQPATPTGGSWNFTTNVGTAPTGWTSYPPVAPTNKIWVSIGVVNSRSTAAITWSAPGLFGLGTVTNVSELTLGTTGTDVSSTVANPTTTPVITLNLPTASATNRGLLSSADWAVFNSKQPSGTYVTSVAATVPSFLSISGSPITTTGTLAIGYSGTALPVANGGTGALTLTGYVYGNGTGTMTAATTIPTTVLSGTVTNAQLTNSSITINGNLVSLGGSTTITAATISTLTIGTGLSGTSFNGSIPVTIALASGYGDTLNPYASKTANYVLAAPNGAAGVPTFRAIVAADIPTLNQNTTGTAANVTGTVAIANGGTGATTAGVALTNLGAIGSVASADGSIVVTTVGTAVDLSVSTNSPASVLLEQVRNTTGATLTKGTAVYISGATGQIPMVSKALATSDATSAQTLGLITSDLPNNSNGYVTIIGLITNLNTSAYTDGQQLYLSPITAGTLTATKPYAPQHLVYVAIVAHAHPTQGKLIVKVQNGYELDEIHDVSAQSPTNGQTIVFNSSTTLWEKNTVSLSVGVNGTLPIANGGTGQTTASAAFNALSPVTTTGDLIIGNGTNSSTRLGIGTNGYVLTSNGTTATWSAATGGVSQIIAGTNVTISPAGGTGVVTINSTGGGGGGSSTYTRTTFTATAGQTVFTATYAVGYLQIYVNGVLLTGSDYTATSGTNFTLNVACIAGDVVEALVITTSVVGLTTGKSIAMALIFGY</sequence>
<evidence type="ECO:0000313" key="3">
    <source>
        <dbReference type="EMBL" id="CAB4150247.1"/>
    </source>
</evidence>
<feature type="region of interest" description="Disordered" evidence="1">
    <location>
        <begin position="1"/>
        <end position="20"/>
    </location>
</feature>
<dbReference type="EMBL" id="LR796311">
    <property type="protein sequence ID" value="CAB4136371.1"/>
    <property type="molecule type" value="Genomic_DNA"/>
</dbReference>
<feature type="compositionally biased region" description="Low complexity" evidence="1">
    <location>
        <begin position="1"/>
        <end position="14"/>
    </location>
</feature>
<evidence type="ECO:0000256" key="1">
    <source>
        <dbReference type="SAM" id="MobiDB-lite"/>
    </source>
</evidence>